<dbReference type="PROSITE" id="PS00141">
    <property type="entry name" value="ASP_PROTEASE"/>
    <property type="match status" value="2"/>
</dbReference>
<dbReference type="GO" id="GO:0004190">
    <property type="term" value="F:aspartic-type endopeptidase activity"/>
    <property type="evidence" value="ECO:0007669"/>
    <property type="project" value="UniProtKB-KW"/>
</dbReference>
<feature type="active site" evidence="7">
    <location>
        <position position="285"/>
    </location>
</feature>
<evidence type="ECO:0000256" key="2">
    <source>
        <dbReference type="ARBA" id="ARBA00022670"/>
    </source>
</evidence>
<dbReference type="PANTHER" id="PTHR47966">
    <property type="entry name" value="BETA-SITE APP-CLEAVING ENZYME, ISOFORM A-RELATED"/>
    <property type="match status" value="1"/>
</dbReference>
<evidence type="ECO:0000256" key="8">
    <source>
        <dbReference type="PIRSR" id="PIRSR601461-2"/>
    </source>
</evidence>
<keyword evidence="3 9" id="KW-0064">Aspartyl protease</keyword>
<keyword evidence="13" id="KW-1185">Reference proteome</keyword>
<dbReference type="GO" id="GO:0006508">
    <property type="term" value="P:proteolysis"/>
    <property type="evidence" value="ECO:0007669"/>
    <property type="project" value="UniProtKB-KW"/>
</dbReference>
<gene>
    <name evidence="12" type="ORF">AKO1_013740</name>
</gene>
<keyword evidence="10" id="KW-0732">Signal</keyword>
<evidence type="ECO:0000313" key="12">
    <source>
        <dbReference type="EMBL" id="KAL0489225.1"/>
    </source>
</evidence>
<dbReference type="Proteomes" id="UP001431209">
    <property type="component" value="Unassembled WGS sequence"/>
</dbReference>
<dbReference type="FunFam" id="2.40.70.10:FF:000004">
    <property type="entry name" value="Pepsin A"/>
    <property type="match status" value="1"/>
</dbReference>
<feature type="signal peptide" evidence="10">
    <location>
        <begin position="1"/>
        <end position="19"/>
    </location>
</feature>
<proteinExistence type="inferred from homology"/>
<evidence type="ECO:0000256" key="1">
    <source>
        <dbReference type="ARBA" id="ARBA00007447"/>
    </source>
</evidence>
<evidence type="ECO:0000256" key="5">
    <source>
        <dbReference type="ARBA" id="ARBA00023157"/>
    </source>
</evidence>
<dbReference type="InterPro" id="IPR001969">
    <property type="entry name" value="Aspartic_peptidase_AS"/>
</dbReference>
<comment type="caution">
    <text evidence="12">The sequence shown here is derived from an EMBL/GenBank/DDBJ whole genome shotgun (WGS) entry which is preliminary data.</text>
</comment>
<dbReference type="AlphaFoldDB" id="A0AAW2ZK97"/>
<feature type="chain" id="PRO_5043744351" evidence="10">
    <location>
        <begin position="20"/>
        <end position="396"/>
    </location>
</feature>
<sequence length="396" mass="42954">MRSALLLVALVAIASTVQAYVHIPLTPRPRTDVQKRALLEMLKFAQNTGGINFMRPYMGFTPNDVPVIPLQDFSNTQYFGDIVVGTPGQTFKVIFDTGSSNVWVPSIKCRSIACLIHQKYESGSSSTYKPDGKEFVIQYGSGGVKGYQSKDTVSMGPVKVKDYTFGEVVQEDGISFIFGKLDGIVGMAFKSISVNGVPPLFESMVNQSLVEKDMFSFYLSQTADSETKKADSALLLGGSDKKYYTGDVTYVPLTSRTYWEIKVDDINIGGKSTGACAKGCRAAVDTGTSLIAGPAELVAPIIDIAHVASDCSNINELPNIDLVLNGKAYTLTPKDYVLNVTAFGASQCTTGFLPIKLPERLGNFWILGDVFLSKYYTEFDSANNRVGFATSVQPPK</sequence>
<dbReference type="Pfam" id="PF00026">
    <property type="entry name" value="Asp"/>
    <property type="match status" value="1"/>
</dbReference>
<evidence type="ECO:0000256" key="10">
    <source>
        <dbReference type="SAM" id="SignalP"/>
    </source>
</evidence>
<dbReference type="PROSITE" id="PS51767">
    <property type="entry name" value="PEPTIDASE_A1"/>
    <property type="match status" value="1"/>
</dbReference>
<name>A0AAW2ZK97_9EUKA</name>
<evidence type="ECO:0000313" key="13">
    <source>
        <dbReference type="Proteomes" id="UP001431209"/>
    </source>
</evidence>
<protein>
    <submittedName>
        <fullName evidence="12">Cathepsin D</fullName>
    </submittedName>
</protein>
<dbReference type="Gene3D" id="2.40.70.10">
    <property type="entry name" value="Acid Proteases"/>
    <property type="match status" value="2"/>
</dbReference>
<keyword evidence="2 9" id="KW-0645">Protease</keyword>
<dbReference type="FunFam" id="2.40.70.10:FF:000002">
    <property type="entry name" value="Vacuolar aspartic proteinase"/>
    <property type="match status" value="1"/>
</dbReference>
<organism evidence="12 13">
    <name type="scientific">Acrasis kona</name>
    <dbReference type="NCBI Taxonomy" id="1008807"/>
    <lineage>
        <taxon>Eukaryota</taxon>
        <taxon>Discoba</taxon>
        <taxon>Heterolobosea</taxon>
        <taxon>Tetramitia</taxon>
        <taxon>Eutetramitia</taxon>
        <taxon>Acrasidae</taxon>
        <taxon>Acrasis</taxon>
    </lineage>
</organism>
<dbReference type="SUPFAM" id="SSF50630">
    <property type="entry name" value="Acid proteases"/>
    <property type="match status" value="1"/>
</dbReference>
<evidence type="ECO:0000256" key="6">
    <source>
        <dbReference type="ARBA" id="ARBA00023180"/>
    </source>
</evidence>
<evidence type="ECO:0000256" key="9">
    <source>
        <dbReference type="RuleBase" id="RU000454"/>
    </source>
</evidence>
<dbReference type="PRINTS" id="PR00792">
    <property type="entry name" value="PEPSIN"/>
</dbReference>
<reference evidence="12 13" key="1">
    <citation type="submission" date="2024-03" db="EMBL/GenBank/DDBJ databases">
        <title>The Acrasis kona genome and developmental transcriptomes reveal deep origins of eukaryotic multicellular pathways.</title>
        <authorList>
            <person name="Sheikh S."/>
            <person name="Fu C.-J."/>
            <person name="Brown M.W."/>
            <person name="Baldauf S.L."/>
        </authorList>
    </citation>
    <scope>NUCLEOTIDE SEQUENCE [LARGE SCALE GENOMIC DNA]</scope>
    <source>
        <strain evidence="12 13">ATCC MYA-3509</strain>
    </source>
</reference>
<keyword evidence="4 9" id="KW-0378">Hydrolase</keyword>
<feature type="domain" description="Peptidase A1" evidence="11">
    <location>
        <begin position="78"/>
        <end position="389"/>
    </location>
</feature>
<feature type="active site" evidence="7">
    <location>
        <position position="96"/>
    </location>
</feature>
<dbReference type="PANTHER" id="PTHR47966:SF51">
    <property type="entry name" value="BETA-SITE APP-CLEAVING ENZYME, ISOFORM A-RELATED"/>
    <property type="match status" value="1"/>
</dbReference>
<feature type="disulfide bond" evidence="8">
    <location>
        <begin position="109"/>
        <end position="114"/>
    </location>
</feature>
<dbReference type="EMBL" id="JAOPGA020001532">
    <property type="protein sequence ID" value="KAL0489225.1"/>
    <property type="molecule type" value="Genomic_DNA"/>
</dbReference>
<dbReference type="InterPro" id="IPR033121">
    <property type="entry name" value="PEPTIDASE_A1"/>
</dbReference>
<keyword evidence="5 8" id="KW-1015">Disulfide bond</keyword>
<accession>A0AAW2ZK97</accession>
<dbReference type="InterPro" id="IPR001461">
    <property type="entry name" value="Aspartic_peptidase_A1"/>
</dbReference>
<evidence type="ECO:0000256" key="7">
    <source>
        <dbReference type="PIRSR" id="PIRSR601461-1"/>
    </source>
</evidence>
<keyword evidence="6" id="KW-0325">Glycoprotein</keyword>
<evidence type="ECO:0000259" key="11">
    <source>
        <dbReference type="PROSITE" id="PS51767"/>
    </source>
</evidence>
<evidence type="ECO:0000256" key="3">
    <source>
        <dbReference type="ARBA" id="ARBA00022750"/>
    </source>
</evidence>
<evidence type="ECO:0000256" key="4">
    <source>
        <dbReference type="ARBA" id="ARBA00022801"/>
    </source>
</evidence>
<dbReference type="InterPro" id="IPR021109">
    <property type="entry name" value="Peptidase_aspartic_dom_sf"/>
</dbReference>
<comment type="similarity">
    <text evidence="1 9">Belongs to the peptidase A1 family.</text>
</comment>